<dbReference type="GO" id="GO:0006744">
    <property type="term" value="P:ubiquinone biosynthetic process"/>
    <property type="evidence" value="ECO:0000318"/>
    <property type="project" value="GO_Central"/>
</dbReference>
<dbReference type="GO" id="GO:0004659">
    <property type="term" value="F:prenyltransferase activity"/>
    <property type="evidence" value="ECO:0000318"/>
    <property type="project" value="GO_Central"/>
</dbReference>
<evidence type="ECO:0000256" key="1">
    <source>
        <dbReference type="SAM" id="Phobius"/>
    </source>
</evidence>
<dbReference type="Proteomes" id="UP000002195">
    <property type="component" value="Unassembled WGS sequence"/>
</dbReference>
<sequence>MNKLLNIYFNSIRPGSYLFPSISIVFLTPALYVQDQLNFGLTFYSIFTFYVLYYLGSQWNTYLDYITGVDNSKSDDKTLFGVMSLGELKIAMALSVIINYISIGVLYFYLKFIELQSERFGTIVLINTLLIIVNLLYTPLKYIVIGQFSIRLTSYVFTLLITYINSGVFSFFDSNDPIPCYSLLFHFSYHHWHLQIVLEI</sequence>
<dbReference type="AlphaFoldDB" id="Q553G1"/>
<dbReference type="EMBL" id="AAFI02000013">
    <property type="protein sequence ID" value="EAL69646.2"/>
    <property type="molecule type" value="Genomic_DNA"/>
</dbReference>
<dbReference type="PANTHER" id="PTHR13929:SF4">
    <property type="entry name" value="PRENYLTRANSFERASE-RELATED"/>
    <property type="match status" value="1"/>
</dbReference>
<keyword evidence="3" id="KW-1185">Reference proteome</keyword>
<evidence type="ECO:0000313" key="2">
    <source>
        <dbReference type="EMBL" id="EAL69646.2"/>
    </source>
</evidence>
<feature type="transmembrane region" description="Helical" evidence="1">
    <location>
        <begin position="152"/>
        <end position="172"/>
    </location>
</feature>
<keyword evidence="1" id="KW-0472">Membrane</keyword>
<dbReference type="RefSeq" id="XP_643452.2">
    <property type="nucleotide sequence ID" value="XM_638360.2"/>
</dbReference>
<dbReference type="VEuPathDB" id="AmoebaDB:DDB_G0275791"/>
<dbReference type="GO" id="GO:0042371">
    <property type="term" value="P:vitamin K biosynthetic process"/>
    <property type="evidence" value="ECO:0000318"/>
    <property type="project" value="GO_Central"/>
</dbReference>
<evidence type="ECO:0008006" key="4">
    <source>
        <dbReference type="Google" id="ProtNLM"/>
    </source>
</evidence>
<dbReference type="GeneID" id="8620037"/>
<keyword evidence="1" id="KW-1133">Transmembrane helix</keyword>
<feature type="transmembrane region" description="Helical" evidence="1">
    <location>
        <begin position="39"/>
        <end position="56"/>
    </location>
</feature>
<accession>Q553G1</accession>
<dbReference type="HOGENOM" id="CLU_1368432_0_0_1"/>
<dbReference type="PANTHER" id="PTHR13929">
    <property type="entry name" value="1,4-DIHYDROXY-2-NAPHTHOATE OCTAPRENYLTRANSFERASE"/>
    <property type="match status" value="1"/>
</dbReference>
<dbReference type="InParanoid" id="Q553G1"/>
<feature type="transmembrane region" description="Helical" evidence="1">
    <location>
        <begin position="122"/>
        <end position="140"/>
    </location>
</feature>
<dbReference type="PaxDb" id="44689-DDB0202523"/>
<dbReference type="KEGG" id="ddi:DDB_G0275791"/>
<name>Q553G1_DICDI</name>
<evidence type="ECO:0000313" key="3">
    <source>
        <dbReference type="Proteomes" id="UP000002195"/>
    </source>
</evidence>
<dbReference type="dictyBase" id="DDB_G0275791"/>
<organism evidence="2 3">
    <name type="scientific">Dictyostelium discoideum</name>
    <name type="common">Social amoeba</name>
    <dbReference type="NCBI Taxonomy" id="44689"/>
    <lineage>
        <taxon>Eukaryota</taxon>
        <taxon>Amoebozoa</taxon>
        <taxon>Evosea</taxon>
        <taxon>Eumycetozoa</taxon>
        <taxon>Dictyostelia</taxon>
        <taxon>Dictyosteliales</taxon>
        <taxon>Dictyosteliaceae</taxon>
        <taxon>Dictyostelium</taxon>
    </lineage>
</organism>
<dbReference type="InterPro" id="IPR026046">
    <property type="entry name" value="UBIAD1"/>
</dbReference>
<protein>
    <recommendedName>
        <fullName evidence="4">UbiA prenyltransferase family protein</fullName>
    </recommendedName>
</protein>
<reference evidence="2 3" key="1">
    <citation type="journal article" date="2005" name="Nature">
        <title>The genome of the social amoeba Dictyostelium discoideum.</title>
        <authorList>
            <consortium name="The Dictyostelium discoideum Sequencing Consortium"/>
            <person name="Eichinger L."/>
            <person name="Pachebat J.A."/>
            <person name="Glockner G."/>
            <person name="Rajandream M.A."/>
            <person name="Sucgang R."/>
            <person name="Berriman M."/>
            <person name="Song J."/>
            <person name="Olsen R."/>
            <person name="Szafranski K."/>
            <person name="Xu Q."/>
            <person name="Tunggal B."/>
            <person name="Kummerfeld S."/>
            <person name="Madera M."/>
            <person name="Konfortov B.A."/>
            <person name="Rivero F."/>
            <person name="Bankier A.T."/>
            <person name="Lehmann R."/>
            <person name="Hamlin N."/>
            <person name="Davies R."/>
            <person name="Gaudet P."/>
            <person name="Fey P."/>
            <person name="Pilcher K."/>
            <person name="Chen G."/>
            <person name="Saunders D."/>
            <person name="Sodergren E."/>
            <person name="Davis P."/>
            <person name="Kerhornou A."/>
            <person name="Nie X."/>
            <person name="Hall N."/>
            <person name="Anjard C."/>
            <person name="Hemphill L."/>
            <person name="Bason N."/>
            <person name="Farbrother P."/>
            <person name="Desany B."/>
            <person name="Just E."/>
            <person name="Morio T."/>
            <person name="Rost R."/>
            <person name="Churcher C."/>
            <person name="Cooper J."/>
            <person name="Haydock S."/>
            <person name="van Driessche N."/>
            <person name="Cronin A."/>
            <person name="Goodhead I."/>
            <person name="Muzny D."/>
            <person name="Mourier T."/>
            <person name="Pain A."/>
            <person name="Lu M."/>
            <person name="Harper D."/>
            <person name="Lindsay R."/>
            <person name="Hauser H."/>
            <person name="James K."/>
            <person name="Quiles M."/>
            <person name="Madan Babu M."/>
            <person name="Saito T."/>
            <person name="Buchrieser C."/>
            <person name="Wardroper A."/>
            <person name="Felder M."/>
            <person name="Thangavelu M."/>
            <person name="Johnson D."/>
            <person name="Knights A."/>
            <person name="Loulseged H."/>
            <person name="Mungall K."/>
            <person name="Oliver K."/>
            <person name="Price C."/>
            <person name="Quail M.A."/>
            <person name="Urushihara H."/>
            <person name="Hernandez J."/>
            <person name="Rabbinowitsch E."/>
            <person name="Steffen D."/>
            <person name="Sanders M."/>
            <person name="Ma J."/>
            <person name="Kohara Y."/>
            <person name="Sharp S."/>
            <person name="Simmonds M."/>
            <person name="Spiegler S."/>
            <person name="Tivey A."/>
            <person name="Sugano S."/>
            <person name="White B."/>
            <person name="Walker D."/>
            <person name="Woodward J."/>
            <person name="Winckler T."/>
            <person name="Tanaka Y."/>
            <person name="Shaulsky G."/>
            <person name="Schleicher M."/>
            <person name="Weinstock G."/>
            <person name="Rosenthal A."/>
            <person name="Cox E.C."/>
            <person name="Chisholm R.L."/>
            <person name="Gibbs R."/>
            <person name="Loomis W.F."/>
            <person name="Platzer M."/>
            <person name="Kay R.R."/>
            <person name="Williams J."/>
            <person name="Dear P.H."/>
            <person name="Noegel A.A."/>
            <person name="Barrell B."/>
            <person name="Kuspa A."/>
        </authorList>
    </citation>
    <scope>NUCLEOTIDE SEQUENCE [LARGE SCALE GENOMIC DNA]</scope>
    <source>
        <strain evidence="2 3">AX4</strain>
    </source>
</reference>
<gene>
    <name evidence="2" type="ORF">DDB_G0275791</name>
</gene>
<proteinExistence type="predicted"/>
<feature type="transmembrane region" description="Helical" evidence="1">
    <location>
        <begin position="12"/>
        <end position="33"/>
    </location>
</feature>
<dbReference type="GO" id="GO:0009234">
    <property type="term" value="P:menaquinone biosynthetic process"/>
    <property type="evidence" value="ECO:0000318"/>
    <property type="project" value="GO_Central"/>
</dbReference>
<keyword evidence="1" id="KW-0812">Transmembrane</keyword>
<feature type="transmembrane region" description="Helical" evidence="1">
    <location>
        <begin position="90"/>
        <end position="110"/>
    </location>
</feature>
<comment type="caution">
    <text evidence="2">The sequence shown here is derived from an EMBL/GenBank/DDBJ whole genome shotgun (WGS) entry which is preliminary data.</text>
</comment>